<dbReference type="KEGG" id="psil:PMA3_14275"/>
<dbReference type="SUPFAM" id="SSF52540">
    <property type="entry name" value="P-loop containing nucleoside triphosphate hydrolases"/>
    <property type="match status" value="1"/>
</dbReference>
<evidence type="ECO:0000313" key="1">
    <source>
        <dbReference type="EMBL" id="ANJ56244.1"/>
    </source>
</evidence>
<protein>
    <submittedName>
        <fullName evidence="1">Uncharacterized protein</fullName>
    </submittedName>
</protein>
<gene>
    <name evidence="1" type="ORF">PMA3_14275</name>
</gene>
<dbReference type="PANTHER" id="PTHR37816">
    <property type="entry name" value="YALI0E33011P"/>
    <property type="match status" value="1"/>
</dbReference>
<dbReference type="InterPro" id="IPR052922">
    <property type="entry name" value="Cytidylate_Kinase-2"/>
</dbReference>
<keyword evidence="2" id="KW-1185">Reference proteome</keyword>
<dbReference type="InterPro" id="IPR027417">
    <property type="entry name" value="P-loop_NTPase"/>
</dbReference>
<dbReference type="NCBIfam" id="NF004861">
    <property type="entry name" value="PRK06217.1"/>
    <property type="match status" value="1"/>
</dbReference>
<sequence length="201" mass="22676">MRSLDCCHISGALLIYRRWQLFRVAESEMTKETARYILITGAAGTGTTTLADALAKELSTTHLEADDFLWLPSSPPYQHLADKTQRGERLLQEMRSHGRAVVAGSVMGWGQSLESEFDLVVFLYLPVELRLERLKRREVKRFGQAKPEFLAWAAQYDEGGVPGRSLARHQEWLSALTCTVLKLEGDISVTDRVRQILDAVD</sequence>
<evidence type="ECO:0000313" key="2">
    <source>
        <dbReference type="Proteomes" id="UP000078354"/>
    </source>
</evidence>
<dbReference type="STRING" id="1853130.PMA3_14275"/>
<accession>A0A191YU01</accession>
<dbReference type="AlphaFoldDB" id="A0A191YU01"/>
<proteinExistence type="predicted"/>
<dbReference type="Pfam" id="PF13238">
    <property type="entry name" value="AAA_18"/>
    <property type="match status" value="1"/>
</dbReference>
<dbReference type="EMBL" id="CP014870">
    <property type="protein sequence ID" value="ANJ56244.1"/>
    <property type="molecule type" value="Genomic_DNA"/>
</dbReference>
<dbReference type="Proteomes" id="UP000078354">
    <property type="component" value="Chromosome"/>
</dbReference>
<organism evidence="1 2">
    <name type="scientific">Pseudomonas silesiensis</name>
    <dbReference type="NCBI Taxonomy" id="1853130"/>
    <lineage>
        <taxon>Bacteria</taxon>
        <taxon>Pseudomonadati</taxon>
        <taxon>Pseudomonadota</taxon>
        <taxon>Gammaproteobacteria</taxon>
        <taxon>Pseudomonadales</taxon>
        <taxon>Pseudomonadaceae</taxon>
        <taxon>Pseudomonas</taxon>
    </lineage>
</organism>
<dbReference type="Gene3D" id="3.40.50.300">
    <property type="entry name" value="P-loop containing nucleotide triphosphate hydrolases"/>
    <property type="match status" value="1"/>
</dbReference>
<dbReference type="PANTHER" id="PTHR37816:SF2">
    <property type="entry name" value="DNA TOPOLOGY MODULATION PROTEIN FLAR-RELATED PROTEIN"/>
    <property type="match status" value="1"/>
</dbReference>
<name>A0A191YU01_9PSED</name>
<reference evidence="1 2" key="1">
    <citation type="journal article" date="2018" name="Syst. Appl. Microbiol.">
        <title>Pseudomonas silesiensis sp. nov. strain A3T isolated from a biological pesticide sewage treatment plant and analysis of the complete genome sequence.</title>
        <authorList>
            <person name="Kaminski M.A."/>
            <person name="Furmanczyk E.M."/>
            <person name="Sobczak A."/>
            <person name="Dziembowski A."/>
            <person name="Lipinski L."/>
        </authorList>
    </citation>
    <scope>NUCLEOTIDE SEQUENCE [LARGE SCALE GENOMIC DNA]</scope>
    <source>
        <strain evidence="1 2">A3</strain>
    </source>
</reference>